<dbReference type="OrthoDB" id="6151425at2759"/>
<reference evidence="2" key="1">
    <citation type="journal article" date="2019" name="bioRxiv">
        <title>The Genome of the Zebra Mussel, Dreissena polymorpha: A Resource for Invasive Species Research.</title>
        <authorList>
            <person name="McCartney M.A."/>
            <person name="Auch B."/>
            <person name="Kono T."/>
            <person name="Mallez S."/>
            <person name="Zhang Y."/>
            <person name="Obille A."/>
            <person name="Becker A."/>
            <person name="Abrahante J.E."/>
            <person name="Garbe J."/>
            <person name="Badalamenti J.P."/>
            <person name="Herman A."/>
            <person name="Mangelson H."/>
            <person name="Liachko I."/>
            <person name="Sullivan S."/>
            <person name="Sone E.D."/>
            <person name="Koren S."/>
            <person name="Silverstein K.A.T."/>
            <person name="Beckman K.B."/>
            <person name="Gohl D.M."/>
        </authorList>
    </citation>
    <scope>NUCLEOTIDE SEQUENCE</scope>
    <source>
        <strain evidence="2">Duluth1</strain>
        <tissue evidence="2">Whole animal</tissue>
    </source>
</reference>
<name>A0A9D4M4S0_DREPO</name>
<reference evidence="2" key="2">
    <citation type="submission" date="2020-11" db="EMBL/GenBank/DDBJ databases">
        <authorList>
            <person name="McCartney M.A."/>
            <person name="Auch B."/>
            <person name="Kono T."/>
            <person name="Mallez S."/>
            <person name="Becker A."/>
            <person name="Gohl D.M."/>
            <person name="Silverstein K.A.T."/>
            <person name="Koren S."/>
            <person name="Bechman K.B."/>
            <person name="Herman A."/>
            <person name="Abrahante J.E."/>
            <person name="Garbe J."/>
        </authorList>
    </citation>
    <scope>NUCLEOTIDE SEQUENCE</scope>
    <source>
        <strain evidence="2">Duluth1</strain>
        <tissue evidence="2">Whole animal</tissue>
    </source>
</reference>
<proteinExistence type="predicted"/>
<comment type="caution">
    <text evidence="2">The sequence shown here is derived from an EMBL/GenBank/DDBJ whole genome shotgun (WGS) entry which is preliminary data.</text>
</comment>
<evidence type="ECO:0000313" key="3">
    <source>
        <dbReference type="Proteomes" id="UP000828390"/>
    </source>
</evidence>
<dbReference type="Proteomes" id="UP000828390">
    <property type="component" value="Unassembled WGS sequence"/>
</dbReference>
<feature type="chain" id="PRO_5038637391" evidence="1">
    <location>
        <begin position="26"/>
        <end position="132"/>
    </location>
</feature>
<feature type="signal peptide" evidence="1">
    <location>
        <begin position="1"/>
        <end position="25"/>
    </location>
</feature>
<dbReference type="AlphaFoldDB" id="A0A9D4M4S0"/>
<keyword evidence="3" id="KW-1185">Reference proteome</keyword>
<evidence type="ECO:0000256" key="1">
    <source>
        <dbReference type="SAM" id="SignalP"/>
    </source>
</evidence>
<dbReference type="EMBL" id="JAIWYP010000002">
    <property type="protein sequence ID" value="KAH3870770.1"/>
    <property type="molecule type" value="Genomic_DNA"/>
</dbReference>
<accession>A0A9D4M4S0</accession>
<gene>
    <name evidence="2" type="ORF">DPMN_033960</name>
</gene>
<keyword evidence="1" id="KW-0732">Signal</keyword>
<organism evidence="2 3">
    <name type="scientific">Dreissena polymorpha</name>
    <name type="common">Zebra mussel</name>
    <name type="synonym">Mytilus polymorpha</name>
    <dbReference type="NCBI Taxonomy" id="45954"/>
    <lineage>
        <taxon>Eukaryota</taxon>
        <taxon>Metazoa</taxon>
        <taxon>Spiralia</taxon>
        <taxon>Lophotrochozoa</taxon>
        <taxon>Mollusca</taxon>
        <taxon>Bivalvia</taxon>
        <taxon>Autobranchia</taxon>
        <taxon>Heteroconchia</taxon>
        <taxon>Euheterodonta</taxon>
        <taxon>Imparidentia</taxon>
        <taxon>Neoheterodontei</taxon>
        <taxon>Myida</taxon>
        <taxon>Dreissenoidea</taxon>
        <taxon>Dreissenidae</taxon>
        <taxon>Dreissena</taxon>
    </lineage>
</organism>
<sequence length="132" mass="14773">MQSRLTVVIAALCMLLLQHTKHVVGSGMDTGRLDSRDQEETDAHSVLPSLIVNAFKSYKRACNGFPCMYSHLGTKAGRASLYKILASFIDDCFSDPACNPGRRKRLAPSQFTGQLLNIPISELVRWRMRNME</sequence>
<protein>
    <submittedName>
        <fullName evidence="2">Uncharacterized protein</fullName>
    </submittedName>
</protein>
<evidence type="ECO:0000313" key="2">
    <source>
        <dbReference type="EMBL" id="KAH3870770.1"/>
    </source>
</evidence>